<dbReference type="PANTHER" id="PTHR33471">
    <property type="entry name" value="ATP-DEPENDENT ZINC METALLOPROTEASE-RELATED"/>
    <property type="match status" value="1"/>
</dbReference>
<feature type="compositionally biased region" description="Basic and acidic residues" evidence="1">
    <location>
        <begin position="1"/>
        <end position="13"/>
    </location>
</feature>
<gene>
    <name evidence="2" type="ORF">HPP92_005600</name>
</gene>
<sequence>MNRHIKSDFRDAMEETQSENLKTSKQTITWGLRLLKKVSTEVKEKDIFPDNESREAEAYGNGSEQHRLPKRWGSGKAYLLAFFHVSYKYGVESFHHPIRNLPAPTLETPGPSILQLPIRSNPAKRRRPLATRAVKEWREYEEAVREKDLARALRFLKTMDSVSNSVQYPASSSSSYAPSNPSISYSPEFLGPEKDWEVLDTCLNADDMRLVGRAYAFLKDRGLLKNFGKRRNIVVDGTRDVTPTVLKELTGLEASKLAPKSGAFQGLPEFYWLHSLVLLMF</sequence>
<name>A0A835VFJ9_VANPL</name>
<accession>A0A835VFJ9</accession>
<evidence type="ECO:0000256" key="1">
    <source>
        <dbReference type="SAM" id="MobiDB-lite"/>
    </source>
</evidence>
<organism evidence="2 3">
    <name type="scientific">Vanilla planifolia</name>
    <name type="common">Vanilla</name>
    <dbReference type="NCBI Taxonomy" id="51239"/>
    <lineage>
        <taxon>Eukaryota</taxon>
        <taxon>Viridiplantae</taxon>
        <taxon>Streptophyta</taxon>
        <taxon>Embryophyta</taxon>
        <taxon>Tracheophyta</taxon>
        <taxon>Spermatophyta</taxon>
        <taxon>Magnoliopsida</taxon>
        <taxon>Liliopsida</taxon>
        <taxon>Asparagales</taxon>
        <taxon>Orchidaceae</taxon>
        <taxon>Vanilloideae</taxon>
        <taxon>Vanilleae</taxon>
        <taxon>Vanilla</taxon>
    </lineage>
</organism>
<dbReference type="OrthoDB" id="66620at2759"/>
<reference evidence="2 3" key="1">
    <citation type="journal article" date="2020" name="Nat. Food">
        <title>A phased Vanilla planifolia genome enables genetic improvement of flavour and production.</title>
        <authorList>
            <person name="Hasing T."/>
            <person name="Tang H."/>
            <person name="Brym M."/>
            <person name="Khazi F."/>
            <person name="Huang T."/>
            <person name="Chambers A.H."/>
        </authorList>
    </citation>
    <scope>NUCLEOTIDE SEQUENCE [LARGE SCALE GENOMIC DNA]</scope>
    <source>
        <tissue evidence="2">Leaf</tissue>
    </source>
</reference>
<proteinExistence type="predicted"/>
<dbReference type="AlphaFoldDB" id="A0A835VFJ9"/>
<evidence type="ECO:0000313" key="3">
    <source>
        <dbReference type="Proteomes" id="UP000639772"/>
    </source>
</evidence>
<evidence type="ECO:0000313" key="2">
    <source>
        <dbReference type="EMBL" id="KAG0494606.1"/>
    </source>
</evidence>
<feature type="region of interest" description="Disordered" evidence="1">
    <location>
        <begin position="1"/>
        <end position="20"/>
    </location>
</feature>
<protein>
    <submittedName>
        <fullName evidence="2">Uncharacterized protein</fullName>
    </submittedName>
</protein>
<dbReference type="Proteomes" id="UP000639772">
    <property type="component" value="Unassembled WGS sequence"/>
</dbReference>
<dbReference type="PANTHER" id="PTHR33471:SF7">
    <property type="entry name" value="ATP-DEPENDENT ZINC METALLOPROTEASE-RELATED"/>
    <property type="match status" value="1"/>
</dbReference>
<comment type="caution">
    <text evidence="2">The sequence shown here is derived from an EMBL/GenBank/DDBJ whole genome shotgun (WGS) entry which is preliminary data.</text>
</comment>
<dbReference type="EMBL" id="JADCNM010000002">
    <property type="protein sequence ID" value="KAG0494606.1"/>
    <property type="molecule type" value="Genomic_DNA"/>
</dbReference>